<keyword evidence="4 6" id="KW-1133">Transmembrane helix</keyword>
<feature type="transmembrane region" description="Helical" evidence="6">
    <location>
        <begin position="158"/>
        <end position="178"/>
    </location>
</feature>
<dbReference type="InterPro" id="IPR001163">
    <property type="entry name" value="Sm_dom_euk/arc"/>
</dbReference>
<proteinExistence type="inferred from homology"/>
<evidence type="ECO:0000256" key="1">
    <source>
        <dbReference type="ARBA" id="ARBA00004141"/>
    </source>
</evidence>
<feature type="domain" description="Sm" evidence="7">
    <location>
        <begin position="7"/>
        <end position="69"/>
    </location>
</feature>
<keyword evidence="3 6" id="KW-0812">Transmembrane</keyword>
<evidence type="ECO:0000259" key="7">
    <source>
        <dbReference type="SMART" id="SM00651"/>
    </source>
</evidence>
<dbReference type="Gene3D" id="2.30.30.100">
    <property type="match status" value="1"/>
</dbReference>
<dbReference type="PANTHER" id="PTHR12300:SF161">
    <property type="entry name" value="RECEPTOR EXPRESSION-ENHANCING PROTEIN"/>
    <property type="match status" value="1"/>
</dbReference>
<dbReference type="SUPFAM" id="SSF50182">
    <property type="entry name" value="Sm-like ribonucleoproteins"/>
    <property type="match status" value="1"/>
</dbReference>
<dbReference type="GO" id="GO:0016020">
    <property type="term" value="C:membrane"/>
    <property type="evidence" value="ECO:0007669"/>
    <property type="project" value="UniProtKB-SubCell"/>
</dbReference>
<evidence type="ECO:0000313" key="8">
    <source>
        <dbReference type="Proteomes" id="UP000095283"/>
    </source>
</evidence>
<keyword evidence="5 6" id="KW-0472">Membrane</keyword>
<evidence type="ECO:0000256" key="5">
    <source>
        <dbReference type="ARBA" id="ARBA00023136"/>
    </source>
</evidence>
<evidence type="ECO:0000256" key="4">
    <source>
        <dbReference type="ARBA" id="ARBA00022989"/>
    </source>
</evidence>
<reference evidence="9" key="1">
    <citation type="submission" date="2016-11" db="UniProtKB">
        <authorList>
            <consortium name="WormBaseParasite"/>
        </authorList>
    </citation>
    <scope>IDENTIFICATION</scope>
</reference>
<accession>A0A1I7XHV3</accession>
<name>A0A1I7XHV3_HETBA</name>
<dbReference type="Proteomes" id="UP000095283">
    <property type="component" value="Unplaced"/>
</dbReference>
<sequence length="283" mass="33168">MSKTHPPELKRYMDKEMDLKLNGNRCVSGVLRGFDPFMNMVIEIQKVLDDVDKQLHQEGSITNVLSTIEQKTGIKRLHIVLGIVAVQALYLVFGHFAQLVCNFMGFIYPAYVSVKAIESANKDDDTQWLTYWVSLDNFWCFRVVFAVLSVVEFFSHQIMSVFPVYWLFKSLFLLYLYLPSTLGATKLYHKYQLEMSCMRSILIWIKYEGNFDCYSLFFGYFTCGFFIHKQNSLMHMCKKLVNLKKMNESSAMERIEFAFATAEREFRVARLLNVRGRCFMITF</sequence>
<dbReference type="AlphaFoldDB" id="A0A1I7XHV3"/>
<dbReference type="Pfam" id="PF01423">
    <property type="entry name" value="LSM"/>
    <property type="match status" value="1"/>
</dbReference>
<evidence type="ECO:0000256" key="6">
    <source>
        <dbReference type="RuleBase" id="RU362006"/>
    </source>
</evidence>
<comment type="caution">
    <text evidence="6">Lacks conserved residue(s) required for the propagation of feature annotation.</text>
</comment>
<dbReference type="Pfam" id="PF03134">
    <property type="entry name" value="TB2_DP1_HVA22"/>
    <property type="match status" value="1"/>
</dbReference>
<feature type="transmembrane region" description="Helical" evidence="6">
    <location>
        <begin position="128"/>
        <end position="151"/>
    </location>
</feature>
<feature type="transmembrane region" description="Helical" evidence="6">
    <location>
        <begin position="209"/>
        <end position="228"/>
    </location>
</feature>
<dbReference type="InterPro" id="IPR010920">
    <property type="entry name" value="LSM_dom_sf"/>
</dbReference>
<comment type="subcellular location">
    <subcellularLocation>
        <location evidence="1 6">Membrane</location>
        <topology evidence="1 6">Multi-pass membrane protein</topology>
    </subcellularLocation>
</comment>
<evidence type="ECO:0000313" key="9">
    <source>
        <dbReference type="WBParaSite" id="Hba_16899"/>
    </source>
</evidence>
<protein>
    <recommendedName>
        <fullName evidence="6">Receptor expression-enhancing protein</fullName>
    </recommendedName>
</protein>
<keyword evidence="8" id="KW-1185">Reference proteome</keyword>
<comment type="similarity">
    <text evidence="2 6">Belongs to the DP1 family.</text>
</comment>
<dbReference type="WBParaSite" id="Hba_16899">
    <property type="protein sequence ID" value="Hba_16899"/>
    <property type="gene ID" value="Hba_16899"/>
</dbReference>
<evidence type="ECO:0000256" key="3">
    <source>
        <dbReference type="ARBA" id="ARBA00022692"/>
    </source>
</evidence>
<dbReference type="PANTHER" id="PTHR12300">
    <property type="entry name" value="HVA22-LIKE PROTEINS"/>
    <property type="match status" value="1"/>
</dbReference>
<dbReference type="InterPro" id="IPR004345">
    <property type="entry name" value="TB2_DP1_HVA22"/>
</dbReference>
<dbReference type="SMART" id="SM00651">
    <property type="entry name" value="Sm"/>
    <property type="match status" value="1"/>
</dbReference>
<evidence type="ECO:0000256" key="2">
    <source>
        <dbReference type="ARBA" id="ARBA00008573"/>
    </source>
</evidence>
<organism evidence="8 9">
    <name type="scientific">Heterorhabditis bacteriophora</name>
    <name type="common">Entomopathogenic nematode worm</name>
    <dbReference type="NCBI Taxonomy" id="37862"/>
    <lineage>
        <taxon>Eukaryota</taxon>
        <taxon>Metazoa</taxon>
        <taxon>Ecdysozoa</taxon>
        <taxon>Nematoda</taxon>
        <taxon>Chromadorea</taxon>
        <taxon>Rhabditida</taxon>
        <taxon>Rhabditina</taxon>
        <taxon>Rhabditomorpha</taxon>
        <taxon>Strongyloidea</taxon>
        <taxon>Heterorhabditidae</taxon>
        <taxon>Heterorhabditis</taxon>
    </lineage>
</organism>
<feature type="transmembrane region" description="Helical" evidence="6">
    <location>
        <begin position="79"/>
        <end position="108"/>
    </location>
</feature>